<name>A0A370LAH8_9HYPH</name>
<keyword evidence="4" id="KW-1185">Reference proteome</keyword>
<reference evidence="4" key="1">
    <citation type="submission" date="2018-07" db="EMBL/GenBank/DDBJ databases">
        <authorList>
            <person name="Safronova V.I."/>
            <person name="Chirak E.R."/>
            <person name="Sazanova A.L."/>
        </authorList>
    </citation>
    <scope>NUCLEOTIDE SEQUENCE [LARGE SCALE GENOMIC DNA]</scope>
    <source>
        <strain evidence="4">RCAM04685</strain>
    </source>
</reference>
<feature type="signal peptide" evidence="1">
    <location>
        <begin position="1"/>
        <end position="25"/>
    </location>
</feature>
<proteinExistence type="predicted"/>
<dbReference type="OrthoDB" id="7994644at2"/>
<evidence type="ECO:0000313" key="3">
    <source>
        <dbReference type="EMBL" id="RDJ28338.1"/>
    </source>
</evidence>
<gene>
    <name evidence="3" type="ORF">DWE98_05805</name>
</gene>
<dbReference type="RefSeq" id="WP_114828463.1">
    <property type="nucleotide sequence ID" value="NZ_QQTO01000037.1"/>
</dbReference>
<evidence type="ECO:0000313" key="4">
    <source>
        <dbReference type="Proteomes" id="UP000255207"/>
    </source>
</evidence>
<organism evidence="3 4">
    <name type="scientific">Bosea caraganae</name>
    <dbReference type="NCBI Taxonomy" id="2763117"/>
    <lineage>
        <taxon>Bacteria</taxon>
        <taxon>Pseudomonadati</taxon>
        <taxon>Pseudomonadota</taxon>
        <taxon>Alphaproteobacteria</taxon>
        <taxon>Hyphomicrobiales</taxon>
        <taxon>Boseaceae</taxon>
        <taxon>Bosea</taxon>
    </lineage>
</organism>
<sequence length="172" mass="17772">MRSSGVTTAALAAAMLLGAGADAFAQQPAGCTSSTRSEPPRTVFTCRGGVVIEAETASSFRIVPPQGAGAVDAVELNGRGVLVDLPPRRGRFQILTPHAIASVRGTIYALDVTASATAVFVQEGSVRVTRRDGSEPVTLNAGEGVDVSPGTPLTVKRWPSERASLLLGRFGR</sequence>
<dbReference type="Pfam" id="PF04773">
    <property type="entry name" value="FecR"/>
    <property type="match status" value="1"/>
</dbReference>
<dbReference type="InterPro" id="IPR006860">
    <property type="entry name" value="FecR"/>
</dbReference>
<evidence type="ECO:0000259" key="2">
    <source>
        <dbReference type="Pfam" id="PF04773"/>
    </source>
</evidence>
<feature type="chain" id="PRO_5030068542" evidence="1">
    <location>
        <begin position="26"/>
        <end position="172"/>
    </location>
</feature>
<dbReference type="EMBL" id="QQTP01000002">
    <property type="protein sequence ID" value="RDJ28338.1"/>
    <property type="molecule type" value="Genomic_DNA"/>
</dbReference>
<comment type="caution">
    <text evidence="3">The sequence shown here is derived from an EMBL/GenBank/DDBJ whole genome shotgun (WGS) entry which is preliminary data.</text>
</comment>
<dbReference type="Gene3D" id="2.60.120.1440">
    <property type="match status" value="1"/>
</dbReference>
<protein>
    <submittedName>
        <fullName evidence="3">Iron dicitrate transport regulator FecR</fullName>
    </submittedName>
</protein>
<accession>A0A370LAH8</accession>
<dbReference type="AlphaFoldDB" id="A0A370LAH8"/>
<dbReference type="Proteomes" id="UP000255207">
    <property type="component" value="Unassembled WGS sequence"/>
</dbReference>
<evidence type="ECO:0000256" key="1">
    <source>
        <dbReference type="SAM" id="SignalP"/>
    </source>
</evidence>
<keyword evidence="1" id="KW-0732">Signal</keyword>
<feature type="domain" description="FecR protein" evidence="2">
    <location>
        <begin position="45"/>
        <end position="127"/>
    </location>
</feature>